<keyword evidence="3" id="KW-1185">Reference proteome</keyword>
<evidence type="ECO:0000313" key="2">
    <source>
        <dbReference type="EMBL" id="MBC5723839.1"/>
    </source>
</evidence>
<reference evidence="2" key="1">
    <citation type="submission" date="2020-08" db="EMBL/GenBank/DDBJ databases">
        <title>Genome public.</title>
        <authorList>
            <person name="Liu C."/>
            <person name="Sun Q."/>
        </authorList>
    </citation>
    <scope>NUCLEOTIDE SEQUENCE</scope>
    <source>
        <strain evidence="2">NSJ-23</strain>
    </source>
</reference>
<name>A0A8J6J3K3_9FIRM</name>
<dbReference type="EMBL" id="JACOPO010000024">
    <property type="protein sequence ID" value="MBC5723839.1"/>
    <property type="molecule type" value="Genomic_DNA"/>
</dbReference>
<gene>
    <name evidence="1" type="ORF">H8S11_13630</name>
    <name evidence="2" type="ORF">H8S11_13650</name>
</gene>
<dbReference type="Proteomes" id="UP000628736">
    <property type="component" value="Unassembled WGS sequence"/>
</dbReference>
<dbReference type="RefSeq" id="WP_186853525.1">
    <property type="nucleotide sequence ID" value="NZ_JACOPO010000023.1"/>
</dbReference>
<evidence type="ECO:0000313" key="3">
    <source>
        <dbReference type="Proteomes" id="UP000628736"/>
    </source>
</evidence>
<accession>A0A8J6J3K3</accession>
<protein>
    <submittedName>
        <fullName evidence="2">Uncharacterized protein</fullName>
    </submittedName>
</protein>
<proteinExistence type="predicted"/>
<dbReference type="EMBL" id="JACOPO010000023">
    <property type="protein sequence ID" value="MBC5723835.1"/>
    <property type="molecule type" value="Genomic_DNA"/>
</dbReference>
<dbReference type="AlphaFoldDB" id="A0A8J6J3K3"/>
<sequence>MTIEERLSALEQRISTMELQALAEETPTSYYTSKYSGEEIDALLDKVAAMTQEVGV</sequence>
<evidence type="ECO:0000313" key="1">
    <source>
        <dbReference type="EMBL" id="MBC5723835.1"/>
    </source>
</evidence>
<comment type="caution">
    <text evidence="2">The sequence shown here is derived from an EMBL/GenBank/DDBJ whole genome shotgun (WGS) entry which is preliminary data.</text>
</comment>
<organism evidence="2 3">
    <name type="scientific">Flintibacter hominis</name>
    <dbReference type="NCBI Taxonomy" id="2763048"/>
    <lineage>
        <taxon>Bacteria</taxon>
        <taxon>Bacillati</taxon>
        <taxon>Bacillota</taxon>
        <taxon>Clostridia</taxon>
        <taxon>Eubacteriales</taxon>
        <taxon>Flintibacter</taxon>
    </lineage>
</organism>